<dbReference type="GO" id="GO:0003676">
    <property type="term" value="F:nucleic acid binding"/>
    <property type="evidence" value="ECO:0007669"/>
    <property type="project" value="InterPro"/>
</dbReference>
<dbReference type="GO" id="GO:0004523">
    <property type="term" value="F:RNA-DNA hybrid ribonuclease activity"/>
    <property type="evidence" value="ECO:0007669"/>
    <property type="project" value="InterPro"/>
</dbReference>
<dbReference type="Ensembl" id="ENSPKIT00000024470.1">
    <property type="protein sequence ID" value="ENSPKIP00000000572.1"/>
    <property type="gene ID" value="ENSPKIG00000019189.1"/>
</dbReference>
<dbReference type="PROSITE" id="PS50879">
    <property type="entry name" value="RNASE_H_1"/>
    <property type="match status" value="1"/>
</dbReference>
<feature type="signal peptide" evidence="1">
    <location>
        <begin position="1"/>
        <end position="23"/>
    </location>
</feature>
<dbReference type="SUPFAM" id="SSF53098">
    <property type="entry name" value="Ribonuclease H-like"/>
    <property type="match status" value="1"/>
</dbReference>
<dbReference type="InterPro" id="IPR052560">
    <property type="entry name" value="RdDP_mobile_element"/>
</dbReference>
<evidence type="ECO:0000313" key="4">
    <source>
        <dbReference type="Ensembl" id="ENSPKIP00000000572.1"/>
    </source>
</evidence>
<evidence type="ECO:0000313" key="5">
    <source>
        <dbReference type="Proteomes" id="UP000261540"/>
    </source>
</evidence>
<dbReference type="SUPFAM" id="SSF56219">
    <property type="entry name" value="DNase I-like"/>
    <property type="match status" value="1"/>
</dbReference>
<dbReference type="PANTHER" id="PTHR36688">
    <property type="entry name" value="ENDO/EXONUCLEASE/PHOSPHATASE DOMAIN-CONTAINING PROTEIN"/>
    <property type="match status" value="1"/>
</dbReference>
<dbReference type="InterPro" id="IPR043502">
    <property type="entry name" value="DNA/RNA_pol_sf"/>
</dbReference>
<dbReference type="Gene3D" id="3.30.420.10">
    <property type="entry name" value="Ribonuclease H-like superfamily/Ribonuclease H"/>
    <property type="match status" value="1"/>
</dbReference>
<organism evidence="4 5">
    <name type="scientific">Paramormyrops kingsleyae</name>
    <dbReference type="NCBI Taxonomy" id="1676925"/>
    <lineage>
        <taxon>Eukaryota</taxon>
        <taxon>Metazoa</taxon>
        <taxon>Chordata</taxon>
        <taxon>Craniata</taxon>
        <taxon>Vertebrata</taxon>
        <taxon>Euteleostomi</taxon>
        <taxon>Actinopterygii</taxon>
        <taxon>Neopterygii</taxon>
        <taxon>Teleostei</taxon>
        <taxon>Osteoglossocephala</taxon>
        <taxon>Osteoglossomorpha</taxon>
        <taxon>Osteoglossiformes</taxon>
        <taxon>Mormyridae</taxon>
        <taxon>Paramormyrops</taxon>
    </lineage>
</organism>
<keyword evidence="5" id="KW-1185">Reference proteome</keyword>
<proteinExistence type="predicted"/>
<dbReference type="InterPro" id="IPR000477">
    <property type="entry name" value="RT_dom"/>
</dbReference>
<reference evidence="4" key="2">
    <citation type="submission" date="2025-09" db="UniProtKB">
        <authorList>
            <consortium name="Ensembl"/>
        </authorList>
    </citation>
    <scope>IDENTIFICATION</scope>
</reference>
<evidence type="ECO:0000259" key="3">
    <source>
        <dbReference type="PROSITE" id="PS50879"/>
    </source>
</evidence>
<dbReference type="InterPro" id="IPR012337">
    <property type="entry name" value="RNaseH-like_sf"/>
</dbReference>
<evidence type="ECO:0008006" key="6">
    <source>
        <dbReference type="Google" id="ProtNLM"/>
    </source>
</evidence>
<dbReference type="Pfam" id="PF14529">
    <property type="entry name" value="Exo_endo_phos_2"/>
    <property type="match status" value="1"/>
</dbReference>
<dbReference type="SUPFAM" id="SSF56672">
    <property type="entry name" value="DNA/RNA polymerases"/>
    <property type="match status" value="1"/>
</dbReference>
<evidence type="ECO:0000259" key="2">
    <source>
        <dbReference type="PROSITE" id="PS50878"/>
    </source>
</evidence>
<name>A0A3B3Q2D7_9TELE</name>
<dbReference type="STRING" id="1676925.ENSPKIP00000000572"/>
<feature type="chain" id="PRO_5017189514" description="Reverse transcriptase domain-containing protein" evidence="1">
    <location>
        <begin position="24"/>
        <end position="1259"/>
    </location>
</feature>
<dbReference type="CDD" id="cd01650">
    <property type="entry name" value="RT_nLTR_like"/>
    <property type="match status" value="1"/>
</dbReference>
<evidence type="ECO:0000256" key="1">
    <source>
        <dbReference type="SAM" id="SignalP"/>
    </source>
</evidence>
<protein>
    <recommendedName>
        <fullName evidence="6">Reverse transcriptase domain-containing protein</fullName>
    </recommendedName>
</protein>
<dbReference type="GeneTree" id="ENSGT01060000248530"/>
<sequence length="1259" mass="143724">MCGLITVLMLLLHWNARSLIANGQEFKQSIANWKVKPDVMCIQESWLKPHLDFVMYGYVAIRQDRVRGGGGGCVTFVKQGVPHRVVGVGSEYEYVAVEVWGGGKKFVIINFYNPCRRLQVNHLEEVEEQGSSNVIWCGDFNAHNTLWGSEKVDINGQVIEELLEEKNLVCLNDGTKTRIEVRTGRESVLDLTLVSSNVAALCTWNVYKEGTMGSDHYPVLCSININLSQVNEGRGGRWVFERANWDKFQKESDKYLNQVVYEGDIEMLERNVRQGIMTAALESVPKSQGKIKRKEVLWWNDECRKAVQNRNKAFKVMKRSHNFLHMVQYKCAQAIVRKTVRQAKRICWRTYCSSIGDTTQIGDVWTMIKKMGGERRDWSYPVLSNGNEVAVTNEEKGEMLVNAFAKVHSTNNLSEEGKRGREKTSTENLDALQVMGREDGDQNLPFSLEELSKALAKTGLSAPGKDEICYIMLKHLSDEGKKVLLGLFNKVWEAGRVPKSWKEAIIIPVRKPGKDSSKPSNYQPIALTSHICKLMERMINERLMYVMEKQGMVTECQSGFRRGRGTMDAVLCLEDEVRKAQVNKETVVAVFFDVEKAYDMLWREGLMIKLYTMGIRGRLFNWVRDFLKDRTIQVRIGKILSFKQVAENGTPQGSVISPTLFSIMINDIYGHIQGDMGRSLFADDGALWKRGRNVEYIVKKLQEGIQQVERWGIKWSFKFSVEKSKVMFFTRKKVNEGINLKLYGSTLEKVTTFCFLGLHFDPWLTWGEHIRKVESKCKKVLNTMRCLTGREWGADYQSLKYIYVSLIRSRIDYGSVVYRSAAKSVLTRLDKIQARALRLCLGAVKTSPVCALQVEAGELPLHIRRKQLLVNYWVNLKGRRDSHPIKRMLRSCWEKERVRKNSFGWVGDEAARDLGVRETEFCPTVMWPDCPVWKIETMEVDFQLRQVKSISNNIDLVGEFYRYVEHKYGDHIQIYTDGSKDPESGRTGSAFVIGHQGSEESKRTSNGLSVYTVELYAIMMALEWVGKEEKISKILIGSDSLSALYSLSSGVSNSRQDLVYAILLTYMRIKGKGKQIQLIWVPAHIGILGNERVDKLAKQATKKDDIEVYVKMSKAEGKSIVWKEAVREWQQQWDRESKGRHLYGLQNKVGTTRNWGGPRREETVRTRLRIGHSNLNSSLHIIGKHPTGFCEVCKTPETIEHVLINCRSYDAQRRKMMGELRKGGLGGAGIKDVLKSGMIGQGKKSLWNFLATTGWLGRI</sequence>
<feature type="domain" description="Reverse transcriptase" evidence="2">
    <location>
        <begin position="490"/>
        <end position="760"/>
    </location>
</feature>
<feature type="domain" description="RNase H type-1" evidence="3">
    <location>
        <begin position="968"/>
        <end position="1102"/>
    </location>
</feature>
<dbReference type="CDD" id="cd09276">
    <property type="entry name" value="Rnase_HI_RT_non_LTR"/>
    <property type="match status" value="1"/>
</dbReference>
<dbReference type="Pfam" id="PF00078">
    <property type="entry name" value="RVT_1"/>
    <property type="match status" value="1"/>
</dbReference>
<accession>A0A3B3Q2D7</accession>
<dbReference type="Gene3D" id="3.60.10.10">
    <property type="entry name" value="Endonuclease/exonuclease/phosphatase"/>
    <property type="match status" value="1"/>
</dbReference>
<dbReference type="PANTHER" id="PTHR36688:SF2">
    <property type="entry name" value="ENDONUCLEASE_EXONUCLEASE_PHOSPHATASE DOMAIN-CONTAINING PROTEIN"/>
    <property type="match status" value="1"/>
</dbReference>
<dbReference type="InterPro" id="IPR002156">
    <property type="entry name" value="RNaseH_domain"/>
</dbReference>
<reference evidence="4" key="1">
    <citation type="submission" date="2025-08" db="UniProtKB">
        <authorList>
            <consortium name="Ensembl"/>
        </authorList>
    </citation>
    <scope>IDENTIFICATION</scope>
</reference>
<dbReference type="InterPro" id="IPR036397">
    <property type="entry name" value="RNaseH_sf"/>
</dbReference>
<dbReference type="InterPro" id="IPR036691">
    <property type="entry name" value="Endo/exonu/phosph_ase_sf"/>
</dbReference>
<dbReference type="AlphaFoldDB" id="A0A3B3Q2D7"/>
<dbReference type="InterPro" id="IPR005135">
    <property type="entry name" value="Endo/exonuclease/phosphatase"/>
</dbReference>
<dbReference type="PROSITE" id="PS50878">
    <property type="entry name" value="RT_POL"/>
    <property type="match status" value="1"/>
</dbReference>
<dbReference type="GO" id="GO:0006259">
    <property type="term" value="P:DNA metabolic process"/>
    <property type="evidence" value="ECO:0007669"/>
    <property type="project" value="UniProtKB-ARBA"/>
</dbReference>
<keyword evidence="1" id="KW-0732">Signal</keyword>
<dbReference type="Pfam" id="PF00075">
    <property type="entry name" value="RNase_H"/>
    <property type="match status" value="1"/>
</dbReference>
<dbReference type="Proteomes" id="UP000261540">
    <property type="component" value="Unplaced"/>
</dbReference>